<dbReference type="OrthoDB" id="3233595at2759"/>
<feature type="domain" description="Enoyl reductase (ER)" evidence="4">
    <location>
        <begin position="9"/>
        <end position="345"/>
    </location>
</feature>
<dbReference type="Proteomes" id="UP000007963">
    <property type="component" value="Unassembled WGS sequence"/>
</dbReference>
<gene>
    <name evidence="5" type="ORF">ATEG_09942</name>
</gene>
<dbReference type="eggNOG" id="KOG1198">
    <property type="taxonomic scope" value="Eukaryota"/>
</dbReference>
<dbReference type="InterPro" id="IPR036291">
    <property type="entry name" value="NAD(P)-bd_dom_sf"/>
</dbReference>
<comment type="similarity">
    <text evidence="1">Belongs to the zinc-containing alcohol dehydrogenase family.</text>
</comment>
<dbReference type="Gene3D" id="3.90.180.10">
    <property type="entry name" value="Medium-chain alcohol dehydrogenases, catalytic domain"/>
    <property type="match status" value="1"/>
</dbReference>
<evidence type="ECO:0000256" key="2">
    <source>
        <dbReference type="ARBA" id="ARBA00022741"/>
    </source>
</evidence>
<accession>Q0C8P2</accession>
<dbReference type="InterPro" id="IPR011032">
    <property type="entry name" value="GroES-like_sf"/>
</dbReference>
<dbReference type="RefSeq" id="XP_001218564.1">
    <property type="nucleotide sequence ID" value="XM_001218563.1"/>
</dbReference>
<dbReference type="GO" id="GO:0016651">
    <property type="term" value="F:oxidoreductase activity, acting on NAD(P)H"/>
    <property type="evidence" value="ECO:0007669"/>
    <property type="project" value="InterPro"/>
</dbReference>
<evidence type="ECO:0000313" key="6">
    <source>
        <dbReference type="Proteomes" id="UP000007963"/>
    </source>
</evidence>
<dbReference type="InterPro" id="IPR047122">
    <property type="entry name" value="Trans-enoyl_RdTase-like"/>
</dbReference>
<dbReference type="InterPro" id="IPR013154">
    <property type="entry name" value="ADH-like_N"/>
</dbReference>
<dbReference type="SMART" id="SM00829">
    <property type="entry name" value="PKS_ER"/>
    <property type="match status" value="1"/>
</dbReference>
<dbReference type="SUPFAM" id="SSF50129">
    <property type="entry name" value="GroES-like"/>
    <property type="match status" value="1"/>
</dbReference>
<dbReference type="InterPro" id="IPR020843">
    <property type="entry name" value="ER"/>
</dbReference>
<dbReference type="PANTHER" id="PTHR45348:SF5">
    <property type="entry name" value="OXIDOREDUCTASE, PUTATIVE (AFU_ORTHOLOGUE AFUA_8G01420)-RELATED"/>
    <property type="match status" value="1"/>
</dbReference>
<dbReference type="GeneID" id="4354211"/>
<evidence type="ECO:0000256" key="1">
    <source>
        <dbReference type="ARBA" id="ARBA00008072"/>
    </source>
</evidence>
<keyword evidence="2" id="KW-0547">Nucleotide-binding</keyword>
<dbReference type="AlphaFoldDB" id="Q0C8P2"/>
<dbReference type="HOGENOM" id="CLU_026673_16_0_1"/>
<organism evidence="5 6">
    <name type="scientific">Aspergillus terreus (strain NIH 2624 / FGSC A1156)</name>
    <dbReference type="NCBI Taxonomy" id="341663"/>
    <lineage>
        <taxon>Eukaryota</taxon>
        <taxon>Fungi</taxon>
        <taxon>Dikarya</taxon>
        <taxon>Ascomycota</taxon>
        <taxon>Pezizomycotina</taxon>
        <taxon>Eurotiomycetes</taxon>
        <taxon>Eurotiomycetidae</taxon>
        <taxon>Eurotiales</taxon>
        <taxon>Aspergillaceae</taxon>
        <taxon>Aspergillus</taxon>
        <taxon>Aspergillus subgen. Circumdati</taxon>
    </lineage>
</organism>
<keyword evidence="3" id="KW-0560">Oxidoreductase</keyword>
<dbReference type="Gene3D" id="3.40.50.720">
    <property type="entry name" value="NAD(P)-binding Rossmann-like Domain"/>
    <property type="match status" value="1"/>
</dbReference>
<dbReference type="Pfam" id="PF08240">
    <property type="entry name" value="ADH_N"/>
    <property type="match status" value="1"/>
</dbReference>
<evidence type="ECO:0000256" key="3">
    <source>
        <dbReference type="ARBA" id="ARBA00023002"/>
    </source>
</evidence>
<protein>
    <recommendedName>
        <fullName evidence="4">Enoyl reductase (ER) domain-containing protein</fullName>
    </recommendedName>
</protein>
<dbReference type="VEuPathDB" id="FungiDB:ATEG_09942"/>
<dbReference type="OMA" id="GHTSVWH"/>
<evidence type="ECO:0000313" key="5">
    <source>
        <dbReference type="EMBL" id="EAU30133.1"/>
    </source>
</evidence>
<dbReference type="CDD" id="cd08249">
    <property type="entry name" value="enoyl_reductase_like"/>
    <property type="match status" value="1"/>
</dbReference>
<proteinExistence type="inferred from homology"/>
<dbReference type="GO" id="GO:0000166">
    <property type="term" value="F:nucleotide binding"/>
    <property type="evidence" value="ECO:0007669"/>
    <property type="project" value="UniProtKB-KW"/>
</dbReference>
<dbReference type="STRING" id="341663.Q0C8P2"/>
<dbReference type="PANTHER" id="PTHR45348">
    <property type="entry name" value="HYPOTHETICAL OXIDOREDUCTASE (EUROFUNG)"/>
    <property type="match status" value="1"/>
</dbReference>
<dbReference type="SUPFAM" id="SSF51735">
    <property type="entry name" value="NAD(P)-binding Rossmann-fold domains"/>
    <property type="match status" value="1"/>
</dbReference>
<name>Q0C8P2_ASPTN</name>
<evidence type="ECO:0000259" key="4">
    <source>
        <dbReference type="SMART" id="SM00829"/>
    </source>
</evidence>
<sequence length="354" mass="38015">MKELINLAGPTVKFVDSPIPEPNDDQVLIKVVVSGSNPKDWKIPDLAASGHTIPGMTPEIRKGVNQGDDIAGIIEKVGSNVVEFKPGDRVAAFHEMCAPGGSYAEYALAWSHTTFHLPKHTSFEEAATIPLAALTAAVSLYGHLRFPPPWRPAITPIPFIVYGASTTVGSYAIKLACNSNIHPIIAIAGKGSQYVRGLLDQSKGDTVIDYRHGVEATVKEIKDSLILTGYPAVHYALDTIIIAQSAEVLKQSIAPGGQVDFVLPNDLDVSPAVKSITSVGSVHKQPGFDNYEELGFVFSRYFTRALYNSSLSGHPFEVRPRGLQGVEEALRDLKAGKASATKYVFRVADTPGIA</sequence>
<reference evidence="6" key="1">
    <citation type="submission" date="2005-09" db="EMBL/GenBank/DDBJ databases">
        <title>Annotation of the Aspergillus terreus NIH2624 genome.</title>
        <authorList>
            <person name="Birren B.W."/>
            <person name="Lander E.S."/>
            <person name="Galagan J.E."/>
            <person name="Nusbaum C."/>
            <person name="Devon K."/>
            <person name="Henn M."/>
            <person name="Ma L.-J."/>
            <person name="Jaffe D.B."/>
            <person name="Butler J."/>
            <person name="Alvarez P."/>
            <person name="Gnerre S."/>
            <person name="Grabherr M."/>
            <person name="Kleber M."/>
            <person name="Mauceli E.W."/>
            <person name="Brockman W."/>
            <person name="Rounsley S."/>
            <person name="Young S.K."/>
            <person name="LaButti K."/>
            <person name="Pushparaj V."/>
            <person name="DeCaprio D."/>
            <person name="Crawford M."/>
            <person name="Koehrsen M."/>
            <person name="Engels R."/>
            <person name="Montgomery P."/>
            <person name="Pearson M."/>
            <person name="Howarth C."/>
            <person name="Larson L."/>
            <person name="Luoma S."/>
            <person name="White J."/>
            <person name="Alvarado L."/>
            <person name="Kodira C.D."/>
            <person name="Zeng Q."/>
            <person name="Oleary S."/>
            <person name="Yandava C."/>
            <person name="Denning D.W."/>
            <person name="Nierman W.C."/>
            <person name="Milne T."/>
            <person name="Madden K."/>
        </authorList>
    </citation>
    <scope>NUCLEOTIDE SEQUENCE [LARGE SCALE GENOMIC DNA]</scope>
    <source>
        <strain evidence="6">NIH 2624 / FGSC A1156</strain>
    </source>
</reference>
<dbReference type="EMBL" id="CH476608">
    <property type="protein sequence ID" value="EAU30133.1"/>
    <property type="molecule type" value="Genomic_DNA"/>
</dbReference>